<evidence type="ECO:0000256" key="1">
    <source>
        <dbReference type="SAM" id="Phobius"/>
    </source>
</evidence>
<evidence type="ECO:0000259" key="2">
    <source>
        <dbReference type="PROSITE" id="PS50089"/>
    </source>
</evidence>
<dbReference type="EMBL" id="MN739666">
    <property type="protein sequence ID" value="QHT19463.1"/>
    <property type="molecule type" value="Genomic_DNA"/>
</dbReference>
<dbReference type="PROSITE" id="PS50089">
    <property type="entry name" value="ZF_RING_2"/>
    <property type="match status" value="1"/>
</dbReference>
<name>A0A6C0DTC0_9ZZZZ</name>
<organism evidence="3">
    <name type="scientific">viral metagenome</name>
    <dbReference type="NCBI Taxonomy" id="1070528"/>
    <lineage>
        <taxon>unclassified sequences</taxon>
        <taxon>metagenomes</taxon>
        <taxon>organismal metagenomes</taxon>
    </lineage>
</organism>
<reference evidence="3" key="1">
    <citation type="journal article" date="2020" name="Nature">
        <title>Giant virus diversity and host interactions through global metagenomics.</title>
        <authorList>
            <person name="Schulz F."/>
            <person name="Roux S."/>
            <person name="Paez-Espino D."/>
            <person name="Jungbluth S."/>
            <person name="Walsh D.A."/>
            <person name="Denef V.J."/>
            <person name="McMahon K.D."/>
            <person name="Konstantinidis K.T."/>
            <person name="Eloe-Fadrosh E.A."/>
            <person name="Kyrpides N.C."/>
            <person name="Woyke T."/>
        </authorList>
    </citation>
    <scope>NUCLEOTIDE SEQUENCE</scope>
    <source>
        <strain evidence="3">GVMAG-M-3300023174-57</strain>
    </source>
</reference>
<keyword evidence="1" id="KW-0472">Membrane</keyword>
<sequence length="106" mass="12571">MPASHMPTCLICYNLIKTRYDPQHRPASCKCHYDVHRICYETWLEKTDSNYHCLICRHTIRRPDEFPMVLRGEIPMRPGYLIPVAYQRTVTILILLGLVIICRFFC</sequence>
<accession>A0A6C0DTC0</accession>
<dbReference type="AlphaFoldDB" id="A0A6C0DTC0"/>
<keyword evidence="1" id="KW-0812">Transmembrane</keyword>
<dbReference type="InterPro" id="IPR001841">
    <property type="entry name" value="Znf_RING"/>
</dbReference>
<protein>
    <recommendedName>
        <fullName evidence="2">RING-type domain-containing protein</fullName>
    </recommendedName>
</protein>
<dbReference type="InterPro" id="IPR013083">
    <property type="entry name" value="Znf_RING/FYVE/PHD"/>
</dbReference>
<dbReference type="Gene3D" id="3.30.40.10">
    <property type="entry name" value="Zinc/RING finger domain, C3HC4 (zinc finger)"/>
    <property type="match status" value="1"/>
</dbReference>
<dbReference type="SUPFAM" id="SSF57850">
    <property type="entry name" value="RING/U-box"/>
    <property type="match status" value="1"/>
</dbReference>
<proteinExistence type="predicted"/>
<evidence type="ECO:0000313" key="3">
    <source>
        <dbReference type="EMBL" id="QHT19463.1"/>
    </source>
</evidence>
<feature type="domain" description="RING-type" evidence="2">
    <location>
        <begin position="9"/>
        <end position="57"/>
    </location>
</feature>
<feature type="transmembrane region" description="Helical" evidence="1">
    <location>
        <begin position="85"/>
        <end position="105"/>
    </location>
</feature>
<keyword evidence="1" id="KW-1133">Transmembrane helix</keyword>